<sequence>MPVLSEIGALHDLDVFVHKNGVVAVLGNIQPQEPGEVCGNAARSLFAGLVDTNVRELDV</sequence>
<comment type="caution">
    <text evidence="1">The sequence shown here is derived from an EMBL/GenBank/DDBJ whole genome shotgun (WGS) entry which is preliminary data.</text>
</comment>
<accession>A0A645CH50</accession>
<dbReference type="AlphaFoldDB" id="A0A645CH50"/>
<evidence type="ECO:0000313" key="1">
    <source>
        <dbReference type="EMBL" id="MPM76214.1"/>
    </source>
</evidence>
<dbReference type="EMBL" id="VSSQ01027136">
    <property type="protein sequence ID" value="MPM76214.1"/>
    <property type="molecule type" value="Genomic_DNA"/>
</dbReference>
<protein>
    <submittedName>
        <fullName evidence="1">Uncharacterized protein</fullName>
    </submittedName>
</protein>
<gene>
    <name evidence="1" type="ORF">SDC9_123211</name>
</gene>
<name>A0A645CH50_9ZZZZ</name>
<proteinExistence type="predicted"/>
<organism evidence="1">
    <name type="scientific">bioreactor metagenome</name>
    <dbReference type="NCBI Taxonomy" id="1076179"/>
    <lineage>
        <taxon>unclassified sequences</taxon>
        <taxon>metagenomes</taxon>
        <taxon>ecological metagenomes</taxon>
    </lineage>
</organism>
<reference evidence="1" key="1">
    <citation type="submission" date="2019-08" db="EMBL/GenBank/DDBJ databases">
        <authorList>
            <person name="Kucharzyk K."/>
            <person name="Murdoch R.W."/>
            <person name="Higgins S."/>
            <person name="Loffler F."/>
        </authorList>
    </citation>
    <scope>NUCLEOTIDE SEQUENCE</scope>
</reference>